<sequence>MDEVSFKLCEYLQNALYPKYIHSKEDVCLTAPYESDQDYRIGIMMYDMSGMPFLQHHYKDEGQNIRYPPQSVELFYVIYLNQKHHFGGQNQLLKQELLTRILMIIEDQPQLTVHDHDALMTLENLSLDDKIRLWQSLSSPFQFCLYIKVSPVFIPSTRVKEAHRVQEIDYQYTRKEE</sequence>
<dbReference type="InterPro" id="IPR025351">
    <property type="entry name" value="Pvc16_N"/>
</dbReference>
<gene>
    <name evidence="2" type="ORF">HMPREF9488_01352</name>
</gene>
<comment type="caution">
    <text evidence="2">The sequence shown here is derived from an EMBL/GenBank/DDBJ whole genome shotgun (WGS) entry which is preliminary data.</text>
</comment>
<keyword evidence="3" id="KW-1185">Reference proteome</keyword>
<dbReference type="eggNOG" id="ENOG5033NCG">
    <property type="taxonomic scope" value="Bacteria"/>
</dbReference>
<feature type="domain" description="Pvc16 N-terminal" evidence="1">
    <location>
        <begin position="12"/>
        <end position="165"/>
    </location>
</feature>
<protein>
    <recommendedName>
        <fullName evidence="1">Pvc16 N-terminal domain-containing protein</fullName>
    </recommendedName>
</protein>
<reference evidence="2 3" key="1">
    <citation type="submission" date="2010-12" db="EMBL/GenBank/DDBJ databases">
        <title>The Genome Sequence of Coprobacillus sp. strain 29_1.</title>
        <authorList>
            <consortium name="The Broad Institute Genome Sequencing Platform"/>
            <person name="Earl A."/>
            <person name="Ward D."/>
            <person name="Feldgarden M."/>
            <person name="Gevers D."/>
            <person name="Daigneault M."/>
            <person name="Sibley C.D."/>
            <person name="White A."/>
            <person name="Strauss J."/>
            <person name="Allen-Vercoe E."/>
            <person name="Young S.K."/>
            <person name="Zeng Q."/>
            <person name="Gargeya S."/>
            <person name="Fitzgerald M."/>
            <person name="Haas B."/>
            <person name="Abouelleil A."/>
            <person name="Alvarado L."/>
            <person name="Arachchi H.M."/>
            <person name="Berlin A."/>
            <person name="Brown A."/>
            <person name="Chapman S.B."/>
            <person name="Chen Z."/>
            <person name="Dunbar C."/>
            <person name="Freedman E."/>
            <person name="Gearin G."/>
            <person name="Gellesch M."/>
            <person name="Goldberg J."/>
            <person name="Griggs A."/>
            <person name="Gujja S."/>
            <person name="Heilman E."/>
            <person name="Heiman D."/>
            <person name="Howarth C."/>
            <person name="Larson L."/>
            <person name="Lui A."/>
            <person name="MacDonald P.J.P."/>
            <person name="Mehta T."/>
            <person name="Montmayeur A."/>
            <person name="Murphy C."/>
            <person name="Neiman D."/>
            <person name="Pearson M."/>
            <person name="Priest M."/>
            <person name="Roberts A."/>
            <person name="Saif S."/>
            <person name="Shea T."/>
            <person name="Shenoy N."/>
            <person name="Sisk P."/>
            <person name="Stolte C."/>
            <person name="Sykes S."/>
            <person name="White J."/>
            <person name="Yandava C."/>
            <person name="Nusbaum C."/>
            <person name="Birren B."/>
        </authorList>
    </citation>
    <scope>NUCLEOTIDE SEQUENCE [LARGE SCALE GENOMIC DNA]</scope>
    <source>
        <strain evidence="2 3">29_1</strain>
    </source>
</reference>
<evidence type="ECO:0000259" key="1">
    <source>
        <dbReference type="Pfam" id="PF14065"/>
    </source>
</evidence>
<dbReference type="RefSeq" id="WP_008788468.1">
    <property type="nucleotide sequence ID" value="NZ_AKCB01000002.1"/>
</dbReference>
<dbReference type="Proteomes" id="UP000003157">
    <property type="component" value="Unassembled WGS sequence"/>
</dbReference>
<dbReference type="HOGENOM" id="CLU_1515399_0_0_9"/>
<evidence type="ECO:0000313" key="2">
    <source>
        <dbReference type="EMBL" id="EFW05404.1"/>
    </source>
</evidence>
<name>E7G9B4_9FIRM</name>
<dbReference type="GeneID" id="78230984"/>
<dbReference type="Pfam" id="PF14065">
    <property type="entry name" value="Pvc16_N"/>
    <property type="match status" value="1"/>
</dbReference>
<dbReference type="STRING" id="100884.GCA_000269565_03196"/>
<organism evidence="2 3">
    <name type="scientific">Coprobacillus cateniformis</name>
    <dbReference type="NCBI Taxonomy" id="100884"/>
    <lineage>
        <taxon>Bacteria</taxon>
        <taxon>Bacillati</taxon>
        <taxon>Bacillota</taxon>
        <taxon>Erysipelotrichia</taxon>
        <taxon>Erysipelotrichales</taxon>
        <taxon>Coprobacillaceae</taxon>
        <taxon>Coprobacillus</taxon>
    </lineage>
</organism>
<proteinExistence type="predicted"/>
<dbReference type="EMBL" id="ADKX01000024">
    <property type="protein sequence ID" value="EFW05404.1"/>
    <property type="molecule type" value="Genomic_DNA"/>
</dbReference>
<dbReference type="AlphaFoldDB" id="E7G9B4"/>
<accession>E7G9B4</accession>
<evidence type="ECO:0000313" key="3">
    <source>
        <dbReference type="Proteomes" id="UP000003157"/>
    </source>
</evidence>